<feature type="transmembrane region" description="Helical" evidence="1">
    <location>
        <begin position="287"/>
        <end position="305"/>
    </location>
</feature>
<keyword evidence="1" id="KW-1133">Transmembrane helix</keyword>
<keyword evidence="3" id="KW-1185">Reference proteome</keyword>
<dbReference type="RefSeq" id="WP_264750772.1">
    <property type="nucleotide sequence ID" value="NZ_JAPDHW010000009.1"/>
</dbReference>
<dbReference type="Proteomes" id="UP001163731">
    <property type="component" value="Unassembled WGS sequence"/>
</dbReference>
<evidence type="ECO:0000313" key="2">
    <source>
        <dbReference type="EMBL" id="MCW3169584.1"/>
    </source>
</evidence>
<keyword evidence="1" id="KW-0472">Membrane</keyword>
<evidence type="ECO:0008006" key="4">
    <source>
        <dbReference type="Google" id="ProtNLM"/>
    </source>
</evidence>
<feature type="transmembrane region" description="Helical" evidence="1">
    <location>
        <begin position="254"/>
        <end position="275"/>
    </location>
</feature>
<protein>
    <recommendedName>
        <fullName evidence="4">Glycosyltransferase RgtA/B/C/D-like domain-containing protein</fullName>
    </recommendedName>
</protein>
<proteinExistence type="predicted"/>
<feature type="transmembrane region" description="Helical" evidence="1">
    <location>
        <begin position="73"/>
        <end position="92"/>
    </location>
</feature>
<keyword evidence="1" id="KW-0812">Transmembrane</keyword>
<evidence type="ECO:0000313" key="3">
    <source>
        <dbReference type="Proteomes" id="UP001163731"/>
    </source>
</evidence>
<feature type="transmembrane region" description="Helical" evidence="1">
    <location>
        <begin position="7"/>
        <end position="26"/>
    </location>
</feature>
<name>A0ABT3I0Q0_9FLAO</name>
<feature type="transmembrane region" description="Helical" evidence="1">
    <location>
        <begin position="147"/>
        <end position="180"/>
    </location>
</feature>
<sequence>MKIKEKYIQISMVIITVVMTILRFLLNEIGRVSPDSIRFMRFAKGLPMVDNTITPLGYPLSISFVTLFGFDEFWSSKIVGLASYAFIIFFAWKKNFYLKESIILCSLLSFVSIFSATLSEALTLPFVFALLYISHLIIKEKMIKWKAFFYLTAILVLLYNIRYSALFLIGGTGLFGLLYFKEKYAKVFMFSAAAACLYVVLYKFLFIDYFNENYLEQSLEVGLKPTSILITELFQGIAVSFNPFVHMANPGGGLINYAIYGIGILNILLIVFLFIKNKLSESEKFMLVIGVSGITFTFFVQYFYWIDPLDYRLLSPFSFPIWLVYLKKMKEVFGLKTYMIGALSLLSGLAFTLLSKGFYLQNRKEITKFLKSEKLENKPLLFYVKDLENLEDVQIAELISSVNSNIDFTFKASDTLKKTTVTPYKVLQKIKIDKNKYQ</sequence>
<reference evidence="2" key="1">
    <citation type="submission" date="2022-10" db="EMBL/GenBank/DDBJ databases">
        <title>Chryseobacterium babae sp. nov. isolated from the gut of the beetle Oryctes rhinoceros, and Chryseobacterium kimseyorum sp. nov., isolated from a stick insect rearing cage.</title>
        <authorList>
            <person name="Shelomi M."/>
            <person name="Han C.-J."/>
            <person name="Chen W.-M."/>
            <person name="Chen H.-K."/>
            <person name="Liaw S.-J."/>
            <person name="Muhle E."/>
            <person name="Clermont D."/>
        </authorList>
    </citation>
    <scope>NUCLEOTIDE SEQUENCE</scope>
    <source>
        <strain evidence="2">09-1422</strain>
    </source>
</reference>
<feature type="transmembrane region" description="Helical" evidence="1">
    <location>
        <begin position="104"/>
        <end position="135"/>
    </location>
</feature>
<comment type="caution">
    <text evidence="2">The sequence shown here is derived from an EMBL/GenBank/DDBJ whole genome shotgun (WGS) entry which is preliminary data.</text>
</comment>
<feature type="transmembrane region" description="Helical" evidence="1">
    <location>
        <begin position="187"/>
        <end position="207"/>
    </location>
</feature>
<gene>
    <name evidence="2" type="ORF">OMO38_13745</name>
</gene>
<organism evidence="2 3">
    <name type="scientific">Chryseobacterium kimseyorum</name>
    <dbReference type="NCBI Taxonomy" id="2984028"/>
    <lineage>
        <taxon>Bacteria</taxon>
        <taxon>Pseudomonadati</taxon>
        <taxon>Bacteroidota</taxon>
        <taxon>Flavobacteriia</taxon>
        <taxon>Flavobacteriales</taxon>
        <taxon>Weeksellaceae</taxon>
        <taxon>Chryseobacterium group</taxon>
        <taxon>Chryseobacterium</taxon>
    </lineage>
</organism>
<dbReference type="EMBL" id="JAPDHW010000009">
    <property type="protein sequence ID" value="MCW3169584.1"/>
    <property type="molecule type" value="Genomic_DNA"/>
</dbReference>
<evidence type="ECO:0000256" key="1">
    <source>
        <dbReference type="SAM" id="Phobius"/>
    </source>
</evidence>
<accession>A0ABT3I0Q0</accession>
<feature type="transmembrane region" description="Helical" evidence="1">
    <location>
        <begin position="338"/>
        <end position="359"/>
    </location>
</feature>